<sequence>MFKGCGEIQVDRWRKVHGPHVILCTACQQPQLEDEVRHLRRRLARCEEDLTQLRRRINQLERHRPGHKDGTYRE</sequence>
<dbReference type="EMBL" id="VXIV02001442">
    <property type="protein sequence ID" value="KAF6033181.1"/>
    <property type="molecule type" value="Genomic_DNA"/>
</dbReference>
<protein>
    <submittedName>
        <fullName evidence="2">Uncharacterized protein</fullName>
    </submittedName>
</protein>
<gene>
    <name evidence="2" type="ORF">EB796_008512</name>
</gene>
<reference evidence="2" key="1">
    <citation type="submission" date="2020-06" db="EMBL/GenBank/DDBJ databases">
        <title>Draft genome of Bugula neritina, a colonial animal packing powerful symbionts and potential medicines.</title>
        <authorList>
            <person name="Rayko M."/>
        </authorList>
    </citation>
    <scope>NUCLEOTIDE SEQUENCE [LARGE SCALE GENOMIC DNA]</scope>
    <source>
        <strain evidence="2">Kwan_BN1</strain>
    </source>
</reference>
<name>A0A7J7K5M4_BUGNE</name>
<comment type="caution">
    <text evidence="2">The sequence shown here is derived from an EMBL/GenBank/DDBJ whole genome shotgun (WGS) entry which is preliminary data.</text>
</comment>
<evidence type="ECO:0000313" key="2">
    <source>
        <dbReference type="EMBL" id="KAF6033181.1"/>
    </source>
</evidence>
<keyword evidence="3" id="KW-1185">Reference proteome</keyword>
<feature type="coiled-coil region" evidence="1">
    <location>
        <begin position="29"/>
        <end position="63"/>
    </location>
</feature>
<dbReference type="Proteomes" id="UP000593567">
    <property type="component" value="Unassembled WGS sequence"/>
</dbReference>
<proteinExistence type="predicted"/>
<evidence type="ECO:0000256" key="1">
    <source>
        <dbReference type="SAM" id="Coils"/>
    </source>
</evidence>
<organism evidence="2 3">
    <name type="scientific">Bugula neritina</name>
    <name type="common">Brown bryozoan</name>
    <name type="synonym">Sertularia neritina</name>
    <dbReference type="NCBI Taxonomy" id="10212"/>
    <lineage>
        <taxon>Eukaryota</taxon>
        <taxon>Metazoa</taxon>
        <taxon>Spiralia</taxon>
        <taxon>Lophotrochozoa</taxon>
        <taxon>Bryozoa</taxon>
        <taxon>Gymnolaemata</taxon>
        <taxon>Cheilostomatida</taxon>
        <taxon>Flustrina</taxon>
        <taxon>Buguloidea</taxon>
        <taxon>Bugulidae</taxon>
        <taxon>Bugula</taxon>
    </lineage>
</organism>
<dbReference type="AlphaFoldDB" id="A0A7J7K5M4"/>
<evidence type="ECO:0000313" key="3">
    <source>
        <dbReference type="Proteomes" id="UP000593567"/>
    </source>
</evidence>
<accession>A0A7J7K5M4</accession>
<keyword evidence="1" id="KW-0175">Coiled coil</keyword>